<sequence>MALLQIAEPGQSSAPHEHRIAIGIDLGTTHSLVATVLSGKAKVLQDQQGRVLLPSIVHYSAQSTEYGDDAKPFLTADPQNTIVSVKRFMGRSKADIKFQHPYALAGEDNQMPAFETAQGRKTPVEISAEILKQLKDRAEESLSNPINGAVITVPAYFDEAQRQATRDAAQLAGLNVLRLLNEPTAAAVAYGLDQDSGLTQDRNYVIYDLGGGTFDVSILRFSQGVFEVLATGGHTALGGDDLDRLIVKWAKKQLNIDALDDAEYAHFIVAARKAKEALTDAESTELKALDHVLTLDRATFEAIIKVALDKTISVCKRVMRDAKLELNDIQNVVLVGGSTRSYAVQKTVQAVFNQEPLCTINPDEVVAIGASITANQLIGNSNDGALLLDVTPLSLGLETMGGLVERLISRNTAIPVARRQEFTTYQDGQTAMLIHVVQGERDLVEHCRSLGRFVLRGIPPMTAGQARIEVTFQVDADGLLTVSATETTSGVHAHIDIKPSYGLSDSDTERLLLDGFKFAEEDKALRHLQETKVEAKRELEALEQALKADAQLLSAQELAELNTAQAQLEFQLKNDDIKAIENAVEQLKAHSDAFAAARMNQHIDAALKGTKLDDWSNSN</sequence>
<dbReference type="InterPro" id="IPR042039">
    <property type="entry name" value="HscA_NBD"/>
</dbReference>
<evidence type="ECO:0000256" key="4">
    <source>
        <dbReference type="ARBA" id="ARBA00023186"/>
    </source>
</evidence>
<dbReference type="InterPro" id="IPR018181">
    <property type="entry name" value="Heat_shock_70_CS"/>
</dbReference>
<evidence type="ECO:0000313" key="9">
    <source>
        <dbReference type="Proteomes" id="UP000076276"/>
    </source>
</evidence>
<dbReference type="STRING" id="1806892.AZH43_09580"/>
<evidence type="ECO:0000256" key="3">
    <source>
        <dbReference type="ARBA" id="ARBA00022840"/>
    </source>
</evidence>
<comment type="similarity">
    <text evidence="1 5 6">Belongs to the heat shock protein 70 family.</text>
</comment>
<dbReference type="FunFam" id="3.30.420.40:FF:000046">
    <property type="entry name" value="Chaperone protein HscA"/>
    <property type="match status" value="1"/>
</dbReference>
<dbReference type="InterPro" id="IPR043129">
    <property type="entry name" value="ATPase_NBD"/>
</dbReference>
<dbReference type="Gene3D" id="3.30.420.40">
    <property type="match status" value="2"/>
</dbReference>
<dbReference type="GO" id="GO:0016226">
    <property type="term" value="P:iron-sulfur cluster assembly"/>
    <property type="evidence" value="ECO:0007669"/>
    <property type="project" value="InterPro"/>
</dbReference>
<proteinExistence type="inferred from homology"/>
<dbReference type="NCBIfam" id="TIGR01991">
    <property type="entry name" value="HscA"/>
    <property type="match status" value="1"/>
</dbReference>
<dbReference type="PANTHER" id="PTHR19375">
    <property type="entry name" value="HEAT SHOCK PROTEIN 70KDA"/>
    <property type="match status" value="1"/>
</dbReference>
<dbReference type="Gene3D" id="2.60.34.10">
    <property type="entry name" value="Substrate Binding Domain Of DNAk, Chain A, domain 1"/>
    <property type="match status" value="1"/>
</dbReference>
<evidence type="ECO:0000256" key="1">
    <source>
        <dbReference type="ARBA" id="ARBA00007381"/>
    </source>
</evidence>
<keyword evidence="4 5" id="KW-0143">Chaperone</keyword>
<dbReference type="InterPro" id="IPR029047">
    <property type="entry name" value="HSP70_peptide-bd_sf"/>
</dbReference>
<evidence type="ECO:0000256" key="6">
    <source>
        <dbReference type="RuleBase" id="RU003322"/>
    </source>
</evidence>
<dbReference type="AlphaFoldDB" id="A0A151Y323"/>
<dbReference type="RefSeq" id="WP_067667743.1">
    <property type="nucleotide sequence ID" value="NZ_CBCSIK010000010.1"/>
</dbReference>
<accession>A0A151Y323</accession>
<dbReference type="InterPro" id="IPR010236">
    <property type="entry name" value="ISC_FeS_clus_asmbl_HscA"/>
</dbReference>
<dbReference type="OrthoDB" id="9766019at2"/>
<keyword evidence="7" id="KW-0175">Coiled coil</keyword>
<dbReference type="HAMAP" id="MF_00679">
    <property type="entry name" value="HscA"/>
    <property type="match status" value="1"/>
</dbReference>
<dbReference type="Gene3D" id="3.90.640.10">
    <property type="entry name" value="Actin, Chain A, domain 4"/>
    <property type="match status" value="1"/>
</dbReference>
<dbReference type="Pfam" id="PF00012">
    <property type="entry name" value="HSP70"/>
    <property type="match status" value="1"/>
</dbReference>
<protein>
    <recommendedName>
        <fullName evidence="5">Chaperone protein HscA homolog</fullName>
    </recommendedName>
</protein>
<keyword evidence="2 5" id="KW-0547">Nucleotide-binding</keyword>
<dbReference type="GO" id="GO:0016887">
    <property type="term" value="F:ATP hydrolysis activity"/>
    <property type="evidence" value="ECO:0007669"/>
    <property type="project" value="UniProtKB-UniRule"/>
</dbReference>
<dbReference type="InterPro" id="IPR029048">
    <property type="entry name" value="HSP70_C_sf"/>
</dbReference>
<name>A0A151Y323_9GAMM</name>
<comment type="function">
    <text evidence="5">Chaperone involved in the maturation of iron-sulfur cluster-containing proteins. Has a low intrinsic ATPase activity which is markedly stimulated by HscB.</text>
</comment>
<comment type="caution">
    <text evidence="8">The sequence shown here is derived from an EMBL/GenBank/DDBJ whole genome shotgun (WGS) entry which is preliminary data.</text>
</comment>
<dbReference type="GO" id="GO:0005524">
    <property type="term" value="F:ATP binding"/>
    <property type="evidence" value="ECO:0007669"/>
    <property type="project" value="UniProtKB-KW"/>
</dbReference>
<dbReference type="Proteomes" id="UP000076276">
    <property type="component" value="Unassembled WGS sequence"/>
</dbReference>
<dbReference type="SUPFAM" id="SSF53067">
    <property type="entry name" value="Actin-like ATPase domain"/>
    <property type="match status" value="2"/>
</dbReference>
<dbReference type="SUPFAM" id="SSF100934">
    <property type="entry name" value="Heat shock protein 70kD (HSP70), C-terminal subdomain"/>
    <property type="match status" value="1"/>
</dbReference>
<keyword evidence="3 5" id="KW-0067">ATP-binding</keyword>
<feature type="coiled-coil region" evidence="7">
    <location>
        <begin position="518"/>
        <end position="556"/>
    </location>
</feature>
<dbReference type="InterPro" id="IPR013126">
    <property type="entry name" value="Hsp_70_fam"/>
</dbReference>
<dbReference type="GO" id="GO:0051082">
    <property type="term" value="F:unfolded protein binding"/>
    <property type="evidence" value="ECO:0007669"/>
    <property type="project" value="InterPro"/>
</dbReference>
<dbReference type="Gene3D" id="1.20.1270.10">
    <property type="match status" value="1"/>
</dbReference>
<organism evidence="8 9">
    <name type="scientific">Acinetobacter pragensis</name>
    <dbReference type="NCBI Taxonomy" id="1806892"/>
    <lineage>
        <taxon>Bacteria</taxon>
        <taxon>Pseudomonadati</taxon>
        <taxon>Pseudomonadota</taxon>
        <taxon>Gammaproteobacteria</taxon>
        <taxon>Moraxellales</taxon>
        <taxon>Moraxellaceae</taxon>
        <taxon>Acinetobacter</taxon>
    </lineage>
</organism>
<evidence type="ECO:0000256" key="5">
    <source>
        <dbReference type="HAMAP-Rule" id="MF_00679"/>
    </source>
</evidence>
<dbReference type="CDD" id="cd10236">
    <property type="entry name" value="ASKHA_NBD_HSP70_HscA"/>
    <property type="match status" value="1"/>
</dbReference>
<evidence type="ECO:0000256" key="7">
    <source>
        <dbReference type="SAM" id="Coils"/>
    </source>
</evidence>
<dbReference type="EMBL" id="LUAW01000015">
    <property type="protein sequence ID" value="KYQ72418.1"/>
    <property type="molecule type" value="Genomic_DNA"/>
</dbReference>
<dbReference type="PROSITE" id="PS00329">
    <property type="entry name" value="HSP70_2"/>
    <property type="match status" value="1"/>
</dbReference>
<dbReference type="NCBIfam" id="NF003520">
    <property type="entry name" value="PRK05183.1"/>
    <property type="match status" value="1"/>
</dbReference>
<dbReference type="SUPFAM" id="SSF100920">
    <property type="entry name" value="Heat shock protein 70kD (HSP70), peptide-binding domain"/>
    <property type="match status" value="1"/>
</dbReference>
<dbReference type="PROSITE" id="PS00297">
    <property type="entry name" value="HSP70_1"/>
    <property type="match status" value="1"/>
</dbReference>
<dbReference type="GO" id="GO:0140662">
    <property type="term" value="F:ATP-dependent protein folding chaperone"/>
    <property type="evidence" value="ECO:0007669"/>
    <property type="project" value="InterPro"/>
</dbReference>
<dbReference type="FunFam" id="2.60.34.10:FF:000005">
    <property type="entry name" value="Chaperone protein HscA homolog"/>
    <property type="match status" value="1"/>
</dbReference>
<gene>
    <name evidence="5 8" type="primary">hscA</name>
    <name evidence="8" type="ORF">AZH43_09580</name>
</gene>
<reference evidence="8 9" key="1">
    <citation type="submission" date="2016-03" db="EMBL/GenBank/DDBJ databases">
        <title>Acinetobacter genomospecies 28 strain ANC 4149.</title>
        <authorList>
            <person name="Radolfova-Krizova L."/>
            <person name="Nemec A."/>
        </authorList>
    </citation>
    <scope>NUCLEOTIDE SEQUENCE [LARGE SCALE GENOMIC DNA]</scope>
    <source>
        <strain evidence="8 9">ANC 4149</strain>
    </source>
</reference>
<keyword evidence="9" id="KW-1185">Reference proteome</keyword>
<evidence type="ECO:0000313" key="8">
    <source>
        <dbReference type="EMBL" id="KYQ72418.1"/>
    </source>
</evidence>
<dbReference type="PRINTS" id="PR00301">
    <property type="entry name" value="HEATSHOCK70"/>
</dbReference>
<evidence type="ECO:0000256" key="2">
    <source>
        <dbReference type="ARBA" id="ARBA00022741"/>
    </source>
</evidence>